<feature type="region of interest" description="Disordered" evidence="8">
    <location>
        <begin position="77"/>
        <end position="96"/>
    </location>
</feature>
<keyword evidence="12" id="KW-1185">Reference proteome</keyword>
<evidence type="ECO:0000313" key="11">
    <source>
        <dbReference type="EnsemblMetazoa" id="PHUM019140-PA"/>
    </source>
</evidence>
<dbReference type="Pfam" id="PF07303">
    <property type="entry name" value="Occludin_ELL"/>
    <property type="match status" value="1"/>
</dbReference>
<reference evidence="10" key="2">
    <citation type="submission" date="2007-04" db="EMBL/GenBank/DDBJ databases">
        <title>The genome of the human body louse.</title>
        <authorList>
            <consortium name="The Human Body Louse Genome Consortium"/>
            <person name="Kirkness E."/>
            <person name="Walenz B."/>
            <person name="Hass B."/>
            <person name="Bruggner R."/>
            <person name="Strausberg R."/>
        </authorList>
    </citation>
    <scope>NUCLEOTIDE SEQUENCE</scope>
    <source>
        <strain evidence="10">USDA</strain>
    </source>
</reference>
<feature type="compositionally biased region" description="Polar residues" evidence="8">
    <location>
        <begin position="82"/>
        <end position="96"/>
    </location>
</feature>
<dbReference type="FunCoup" id="E0V9P7">
    <property type="interactions" value="1166"/>
</dbReference>
<dbReference type="SUPFAM" id="SSF144292">
    <property type="entry name" value="occludin/ELL-like"/>
    <property type="match status" value="1"/>
</dbReference>
<evidence type="ECO:0000256" key="6">
    <source>
        <dbReference type="PROSITE-ProRule" id="PRU01324"/>
    </source>
</evidence>
<accession>E0V9P7</accession>
<reference evidence="10" key="1">
    <citation type="submission" date="2007-04" db="EMBL/GenBank/DDBJ databases">
        <title>Annotation of Pediculus humanus corporis strain USDA.</title>
        <authorList>
            <person name="Kirkness E."/>
            <person name="Hannick L."/>
            <person name="Hass B."/>
            <person name="Bruggner R."/>
            <person name="Lawson D."/>
            <person name="Bidwell S."/>
            <person name="Joardar V."/>
            <person name="Caler E."/>
            <person name="Walenz B."/>
            <person name="Inman J."/>
            <person name="Schobel S."/>
            <person name="Galinsky K."/>
            <person name="Amedeo P."/>
            <person name="Strausberg R."/>
        </authorList>
    </citation>
    <scope>NUCLEOTIDE SEQUENCE</scope>
    <source>
        <strain evidence="10">USDA</strain>
    </source>
</reference>
<feature type="compositionally biased region" description="Low complexity" evidence="8">
    <location>
        <begin position="211"/>
        <end position="232"/>
    </location>
</feature>
<dbReference type="KEGG" id="phu:Phum_PHUM019140"/>
<dbReference type="Proteomes" id="UP000009046">
    <property type="component" value="Unassembled WGS sequence"/>
</dbReference>
<evidence type="ECO:0000256" key="4">
    <source>
        <dbReference type="ARBA" id="ARBA00023163"/>
    </source>
</evidence>
<evidence type="ECO:0000313" key="10">
    <source>
        <dbReference type="EMBL" id="EEB10116.1"/>
    </source>
</evidence>
<gene>
    <name evidence="11" type="primary">8233816</name>
    <name evidence="10" type="ORF">Phum_PHUM019140</name>
</gene>
<evidence type="ECO:0000256" key="5">
    <source>
        <dbReference type="ARBA" id="ARBA00023242"/>
    </source>
</evidence>
<dbReference type="GO" id="GO:0032968">
    <property type="term" value="P:positive regulation of transcription elongation by RNA polymerase II"/>
    <property type="evidence" value="ECO:0007669"/>
    <property type="project" value="TreeGrafter"/>
</dbReference>
<dbReference type="STRING" id="121224.E0V9P7"/>
<reference evidence="11" key="3">
    <citation type="submission" date="2021-02" db="UniProtKB">
        <authorList>
            <consortium name="EnsemblMetazoa"/>
        </authorList>
    </citation>
    <scope>IDENTIFICATION</scope>
    <source>
        <strain evidence="11">USDA</strain>
    </source>
</reference>
<dbReference type="InterPro" id="IPR036390">
    <property type="entry name" value="WH_DNA-bd_sf"/>
</dbReference>
<dbReference type="InterPro" id="IPR031176">
    <property type="entry name" value="ELL/occludin"/>
</dbReference>
<dbReference type="OrthoDB" id="6284217at2759"/>
<dbReference type="PROSITE" id="PS51980">
    <property type="entry name" value="OCEL"/>
    <property type="match status" value="1"/>
</dbReference>
<evidence type="ECO:0000256" key="2">
    <source>
        <dbReference type="ARBA" id="ARBA00009171"/>
    </source>
</evidence>
<keyword evidence="5" id="KW-0539">Nucleus</keyword>
<dbReference type="InterPro" id="IPR010844">
    <property type="entry name" value="Occludin_ELL"/>
</dbReference>
<dbReference type="PANTHER" id="PTHR23288:SF17">
    <property type="entry name" value="RNA POLYMERASE II ELONGATION FACTOR ELL"/>
    <property type="match status" value="1"/>
</dbReference>
<evidence type="ECO:0000259" key="9">
    <source>
        <dbReference type="PROSITE" id="PS51980"/>
    </source>
</evidence>
<dbReference type="EnsemblMetazoa" id="PHUM019140-RA">
    <property type="protein sequence ID" value="PHUM019140-PA"/>
    <property type="gene ID" value="PHUM019140"/>
</dbReference>
<dbReference type="PANTHER" id="PTHR23288">
    <property type="entry name" value="OCCLUDIN AND RNA POLYMERASE II ELONGATION FACTOR ELL"/>
    <property type="match status" value="1"/>
</dbReference>
<dbReference type="Gene3D" id="1.10.10.2670">
    <property type="entry name" value="E3 ubiquitin-protein ligase"/>
    <property type="match status" value="1"/>
</dbReference>
<dbReference type="AlphaFoldDB" id="E0V9P7"/>
<evidence type="ECO:0000256" key="1">
    <source>
        <dbReference type="ARBA" id="ARBA00004123"/>
    </source>
</evidence>
<dbReference type="InterPro" id="IPR019464">
    <property type="entry name" value="ELL_N"/>
</dbReference>
<sequence length="441" mass="51167">MRKAERARYILNADEGTFECLQSKGSRALESCGPLSHTMCIQAKEDVYEATRNRMAEVEEQQKKNRTQVISNEAEFRRKVPGSSSHPIRSYPNVTGPSKIKPFHSRIVSNNHAQKSGNPEIMRRPLRERVIHLLALRPYKKPELCDRMSRDGLSEKDRKLLPQVLSQVAKLGTDNAFHPIRGIWNDVQEDWPFYTDQDRQILRRRKPQNLTPPGSSDTGSTGSGQSPTSTHPGSPPSIIQGAPKRPGYHEGADGIQSKRRRISHYLKETMGMNNYLNDNTKLMYDRKLEESVKRADSPATVTSSQQQMEAMRSKYDYSDTRTKYQNSDTIQENTVKYTTITNDAQRRQYKEEFISCYPEYKALHANMDKVTQKFSRLKDELSKHDKTSKEFRDLNKLIKSEYNDRLADKTYQEEKKRFYYLHGKLSRIKKLVSEYDETAYY</sequence>
<protein>
    <recommendedName>
        <fullName evidence="9">OCEL domain-containing protein</fullName>
    </recommendedName>
</protein>
<comment type="subcellular location">
    <subcellularLocation>
        <location evidence="1">Nucleus</location>
    </subcellularLocation>
</comment>
<evidence type="ECO:0000256" key="8">
    <source>
        <dbReference type="SAM" id="MobiDB-lite"/>
    </source>
</evidence>
<dbReference type="Pfam" id="PF10390">
    <property type="entry name" value="ELL"/>
    <property type="match status" value="1"/>
</dbReference>
<proteinExistence type="inferred from homology"/>
<dbReference type="Gene3D" id="6.10.140.340">
    <property type="match status" value="1"/>
</dbReference>
<dbReference type="CTD" id="8233816"/>
<dbReference type="OMA" id="EAIEMRY"/>
<name>E0V9P7_PEDHC</name>
<keyword evidence="4" id="KW-0804">Transcription</keyword>
<dbReference type="VEuPathDB" id="VectorBase:PHUM019140"/>
<dbReference type="InterPro" id="IPR042065">
    <property type="entry name" value="E3_ELL-like"/>
</dbReference>
<dbReference type="EMBL" id="DS234995">
    <property type="protein sequence ID" value="EEB10116.1"/>
    <property type="molecule type" value="Genomic_DNA"/>
</dbReference>
<dbReference type="GO" id="GO:0008023">
    <property type="term" value="C:transcription elongation factor complex"/>
    <property type="evidence" value="ECO:0007669"/>
    <property type="project" value="InterPro"/>
</dbReference>
<feature type="domain" description="OCEL" evidence="9">
    <location>
        <begin position="331"/>
        <end position="440"/>
    </location>
</feature>
<dbReference type="InParanoid" id="E0V9P7"/>
<dbReference type="GO" id="GO:0000987">
    <property type="term" value="F:cis-regulatory region sequence-specific DNA binding"/>
    <property type="evidence" value="ECO:0007669"/>
    <property type="project" value="TreeGrafter"/>
</dbReference>
<feature type="coiled-coil region" evidence="7">
    <location>
        <begin position="41"/>
        <end position="68"/>
    </location>
</feature>
<dbReference type="GeneID" id="8233816"/>
<dbReference type="SUPFAM" id="SSF46785">
    <property type="entry name" value="Winged helix' DNA-binding domain"/>
    <property type="match status" value="1"/>
</dbReference>
<comment type="similarity">
    <text evidence="2 6">Belongs to the ELL/occludin family.</text>
</comment>
<feature type="region of interest" description="Disordered" evidence="8">
    <location>
        <begin position="203"/>
        <end position="258"/>
    </location>
</feature>
<feature type="coiled-coil region" evidence="7">
    <location>
        <begin position="360"/>
        <end position="387"/>
    </location>
</feature>
<keyword evidence="3" id="KW-0805">Transcription regulation</keyword>
<dbReference type="HOGENOM" id="CLU_532417_0_0_1"/>
<dbReference type="EMBL" id="AAZO01000231">
    <property type="status" value="NOT_ANNOTATED_CDS"/>
    <property type="molecule type" value="Genomic_DNA"/>
</dbReference>
<dbReference type="GO" id="GO:0042795">
    <property type="term" value="P:snRNA transcription by RNA polymerase II"/>
    <property type="evidence" value="ECO:0007669"/>
    <property type="project" value="TreeGrafter"/>
</dbReference>
<dbReference type="GO" id="GO:0006368">
    <property type="term" value="P:transcription elongation by RNA polymerase II"/>
    <property type="evidence" value="ECO:0007669"/>
    <property type="project" value="InterPro"/>
</dbReference>
<dbReference type="RefSeq" id="XP_002422854.1">
    <property type="nucleotide sequence ID" value="XM_002422809.1"/>
</dbReference>
<evidence type="ECO:0000256" key="7">
    <source>
        <dbReference type="SAM" id="Coils"/>
    </source>
</evidence>
<keyword evidence="7" id="KW-0175">Coiled coil</keyword>
<evidence type="ECO:0000313" key="12">
    <source>
        <dbReference type="Proteomes" id="UP000009046"/>
    </source>
</evidence>
<dbReference type="eggNOG" id="KOG4796">
    <property type="taxonomic scope" value="Eukaryota"/>
</dbReference>
<evidence type="ECO:0000256" key="3">
    <source>
        <dbReference type="ARBA" id="ARBA00023015"/>
    </source>
</evidence>
<organism>
    <name type="scientific">Pediculus humanus subsp. corporis</name>
    <name type="common">Body louse</name>
    <dbReference type="NCBI Taxonomy" id="121224"/>
    <lineage>
        <taxon>Eukaryota</taxon>
        <taxon>Metazoa</taxon>
        <taxon>Ecdysozoa</taxon>
        <taxon>Arthropoda</taxon>
        <taxon>Hexapoda</taxon>
        <taxon>Insecta</taxon>
        <taxon>Pterygota</taxon>
        <taxon>Neoptera</taxon>
        <taxon>Paraneoptera</taxon>
        <taxon>Psocodea</taxon>
        <taxon>Troctomorpha</taxon>
        <taxon>Phthiraptera</taxon>
        <taxon>Anoplura</taxon>
        <taxon>Pediculidae</taxon>
        <taxon>Pediculus</taxon>
    </lineage>
</organism>